<dbReference type="Pfam" id="PF00550">
    <property type="entry name" value="PP-binding"/>
    <property type="match status" value="2"/>
</dbReference>
<dbReference type="InterPro" id="IPR020845">
    <property type="entry name" value="AMP-binding_CS"/>
</dbReference>
<dbReference type="FunFam" id="3.40.50.12780:FF:000012">
    <property type="entry name" value="Non-ribosomal peptide synthetase"/>
    <property type="match status" value="2"/>
</dbReference>
<evidence type="ECO:0000313" key="8">
    <source>
        <dbReference type="Proteomes" id="UP001155901"/>
    </source>
</evidence>
<reference evidence="7" key="1">
    <citation type="submission" date="2021-07" db="EMBL/GenBank/DDBJ databases">
        <title>Characterization of violacein-producing bacteria and related species.</title>
        <authorList>
            <person name="Wilson H.S."/>
            <person name="De Leon M.E."/>
        </authorList>
    </citation>
    <scope>NUCLEOTIDE SEQUENCE</scope>
    <source>
        <strain evidence="7">HSC-15S17</strain>
    </source>
</reference>
<gene>
    <name evidence="7" type="ORF">KVP70_32705</name>
</gene>
<feature type="domain" description="Carrier" evidence="6">
    <location>
        <begin position="2118"/>
        <end position="2193"/>
    </location>
</feature>
<evidence type="ECO:0000256" key="1">
    <source>
        <dbReference type="ARBA" id="ARBA00001957"/>
    </source>
</evidence>
<evidence type="ECO:0000256" key="3">
    <source>
        <dbReference type="ARBA" id="ARBA00022450"/>
    </source>
</evidence>
<dbReference type="FunFam" id="2.30.38.10:FF:000001">
    <property type="entry name" value="Non-ribosomal peptide synthetase PvdI"/>
    <property type="match status" value="2"/>
</dbReference>
<dbReference type="PANTHER" id="PTHR45527">
    <property type="entry name" value="NONRIBOSOMAL PEPTIDE SYNTHETASE"/>
    <property type="match status" value="1"/>
</dbReference>
<dbReference type="GO" id="GO:0031177">
    <property type="term" value="F:phosphopantetheine binding"/>
    <property type="evidence" value="ECO:0007669"/>
    <property type="project" value="InterPro"/>
</dbReference>
<dbReference type="InterPro" id="IPR025110">
    <property type="entry name" value="AMP-bd_C"/>
</dbReference>
<dbReference type="Pfam" id="PF00501">
    <property type="entry name" value="AMP-binding"/>
    <property type="match status" value="3"/>
</dbReference>
<dbReference type="CDD" id="cd19544">
    <property type="entry name" value="E-C_NRPS"/>
    <property type="match status" value="1"/>
</dbReference>
<dbReference type="InterPro" id="IPR020806">
    <property type="entry name" value="PKS_PP-bd"/>
</dbReference>
<dbReference type="PROSITE" id="PS50075">
    <property type="entry name" value="CARRIER"/>
    <property type="match status" value="2"/>
</dbReference>
<dbReference type="FunFam" id="3.30.300.30:FF:000010">
    <property type="entry name" value="Enterobactin synthetase component F"/>
    <property type="match status" value="2"/>
</dbReference>
<dbReference type="NCBIfam" id="TIGR01733">
    <property type="entry name" value="AA-adenyl-dom"/>
    <property type="match status" value="2"/>
</dbReference>
<evidence type="ECO:0000256" key="5">
    <source>
        <dbReference type="ARBA" id="ARBA00022598"/>
    </source>
</evidence>
<protein>
    <submittedName>
        <fullName evidence="7">Amino acid adenylation domain-containing protein</fullName>
    </submittedName>
</protein>
<dbReference type="CDD" id="cd19531">
    <property type="entry name" value="LCL_NRPS-like"/>
    <property type="match status" value="2"/>
</dbReference>
<dbReference type="GO" id="GO:0044550">
    <property type="term" value="P:secondary metabolite biosynthetic process"/>
    <property type="evidence" value="ECO:0007669"/>
    <property type="project" value="UniProtKB-ARBA"/>
</dbReference>
<dbReference type="PANTHER" id="PTHR45527:SF14">
    <property type="entry name" value="PLIPASTATIN SYNTHASE SUBUNIT B"/>
    <property type="match status" value="1"/>
</dbReference>
<dbReference type="FunFam" id="3.30.559.10:FF:000012">
    <property type="entry name" value="Non-ribosomal peptide synthetase"/>
    <property type="match status" value="2"/>
</dbReference>
<dbReference type="GO" id="GO:0005829">
    <property type="term" value="C:cytosol"/>
    <property type="evidence" value="ECO:0007669"/>
    <property type="project" value="TreeGrafter"/>
</dbReference>
<keyword evidence="5" id="KW-0436">Ligase</keyword>
<dbReference type="SMART" id="SM00823">
    <property type="entry name" value="PKS_PP"/>
    <property type="match status" value="2"/>
</dbReference>
<evidence type="ECO:0000256" key="2">
    <source>
        <dbReference type="ARBA" id="ARBA00006432"/>
    </source>
</evidence>
<dbReference type="FunFam" id="3.40.50.980:FF:000001">
    <property type="entry name" value="Non-ribosomal peptide synthetase"/>
    <property type="match status" value="3"/>
</dbReference>
<dbReference type="NCBIfam" id="NF003417">
    <property type="entry name" value="PRK04813.1"/>
    <property type="match status" value="3"/>
</dbReference>
<dbReference type="PROSITE" id="PS00012">
    <property type="entry name" value="PHOSPHOPANTETHEINE"/>
    <property type="match status" value="2"/>
</dbReference>
<dbReference type="InterPro" id="IPR001242">
    <property type="entry name" value="Condensation_dom"/>
</dbReference>
<dbReference type="Pfam" id="PF00668">
    <property type="entry name" value="Condensation"/>
    <property type="match status" value="3"/>
</dbReference>
<dbReference type="GO" id="GO:0043041">
    <property type="term" value="P:amino acid activation for nonribosomal peptide biosynthetic process"/>
    <property type="evidence" value="ECO:0007669"/>
    <property type="project" value="TreeGrafter"/>
</dbReference>
<comment type="caution">
    <text evidence="7">The sequence shown here is derived from an EMBL/GenBank/DDBJ whole genome shotgun (WGS) entry which is preliminary data.</text>
</comment>
<name>A0AA41L4T3_9BURK</name>
<dbReference type="InterPro" id="IPR009081">
    <property type="entry name" value="PP-bd_ACP"/>
</dbReference>
<feature type="domain" description="Carrier" evidence="6">
    <location>
        <begin position="1029"/>
        <end position="1103"/>
    </location>
</feature>
<dbReference type="RefSeq" id="WP_217946601.1">
    <property type="nucleotide sequence ID" value="NZ_JAHTGR010000047.1"/>
</dbReference>
<organism evidence="7 8">
    <name type="scientific">Duganella violaceipulchra</name>
    <dbReference type="NCBI Taxonomy" id="2849652"/>
    <lineage>
        <taxon>Bacteria</taxon>
        <taxon>Pseudomonadati</taxon>
        <taxon>Pseudomonadota</taxon>
        <taxon>Betaproteobacteria</taxon>
        <taxon>Burkholderiales</taxon>
        <taxon>Oxalobacteraceae</taxon>
        <taxon>Telluria group</taxon>
        <taxon>Duganella</taxon>
    </lineage>
</organism>
<dbReference type="InterPro" id="IPR010071">
    <property type="entry name" value="AA_adenyl_dom"/>
</dbReference>
<sequence>MNKNLSIDAINKLPLAQREKLKALLEKKGIDFLTLPVFKRPPDLTHIPHSYAQERLWVHDQFEPGRSFYNIASAVRLSGQINHAALCGALNEMVRRHESLRTTFSTVDGKPGQVIAPVLRVELPVTDLGGLPAGEREARAQWLIQDEANTPFNLTCGPLLRAVLLRMDDSHHILLLTLHHIVSDAWSMGVIVEEMAALYGAQVHGQPSPLPELAIQYPDYSHWQREWLRGPTLDAQLKYWKKQLDGAPELLALPTDRPRPPRQSYRGTRARFTVPATVCAGLHQIGKQFQVTLFMTLAAAFNVLLSRYSGQSDLCIGTTVAGRGRIETEPMIGFFANTLVLRSQVDAAASFDTLLRQVRGTALDAHANQDLAFQQLVDCLKPERNLSYTPIFQVMLVLLNTPMGDLELSGLTLQPMVADLASSKFDLTLYFSEEGDELSAGFEYRTDLFDASTIERMVNHFGRLLSSIAAHPSARIADLEMLDRAERQQLLLDWNTNTAAAAVAPAAHRCVHQLFEEQAARDPSAVALVHGDRAVSYGELNAQANRLAHHLRGLGVGPDTRVAICVERGVGMMVAVLATLKAGGGYVPLDPAYPQDRLAYMLADSAPQAVLVDGAGQAALAGVADSVGDAPRIDLAQDAAWQDNSDANPQVAGLGPAQLAYIIYTSGSTGAPKGVMIEHANVVRLFSATDAWFSFGADDVWTLFHSFAFDFSVWEMWGALAHGGQLVIVPLSVARAPDEFYQLLCRRGVTVLNQTPTAFRQLIAAQGLSQAAHRLRYTVFGGEALETSLLAPWYARAVNAGTQLINMYGITETTVHVTYRPLEPADAARHGASPIGRRIPDLRTYILDANRQPVPIGVVGELYVGGAGVARGYLNRPELTAERFLDDPFAGEAGARMYKTGDLGRFLADGSIDYLGRNDFQVKIRGFRIELGEIEARLSACAGVREAVVLAREDQPGDKRLVAYIVAQAGAEPEAGQLRLELGCTLSDYMVPSAFVTLDAFPLTPNGKLDQKALPAPDGDAYARRGYEAPEGETEEGLAEIWRELFKLEQVGRHDNFFELGGHSLLAVALIERMRQVGMQIDVRTLFGTPTIAALATALGTGEADVTVPPNGIAAGCAAITPAMLPLTHLTQHEIDGITNLVPGGAANIQDIYPLAPLQAGILFHHMIQGAGDAYLLPTLIEFDSLERLNGFLSNLQTVIDRHDILRTAVMWEGLAEPHQVVLRHAPLNIEQVEFDPAGGAIADQMSSRYDPRGYRMDVRQAPLMRGFMTEDRDNGRWLLQFLAHHLAIDHTTMEILVEEIRTIQLGREAELPRALPFRNFIAQARLGVSRAEHEAFFTQMLADIDEPTLPYGLLDVRGDGSRIREIEQQLPSALALQLRAQARAQGVSVASLMHLAWAQVLARLSGRRDVVFGTVLFGRMQGGAGSDRVLGMFINTLPVRISVDDRGVAQGVRGTHTLLTQLLRHEHASLALAQRCSGVAAQTPLFSSLLNYRHSVVEAGDAQQQSNDAWVGVNVIGGEERTNYPLTLSVDDLGEDFVLTVQVDQSISAERVGAYVQEALAQLVNALETRPAAALDALNVLPQDELRLMLEQWNATDAAGEPELCLHELFERQAAASPEAVAVSDERDSLSYRQLNERANQLARHLAALGVAPDARVAVCAERGVGMVVALLAILKAGGCYVPLDPDYPHERLAYMLADSAPLAVLLDGAGRQALAGIGGDAPRIDLEAQDGPWRAQAVHNLARGALTPSHLAYVIYTSGSTGQPKGAMNAHAGVVNRIVWMQQAYALSARDVVLQKTPFSFDVSVWEFFWPLSCGARLVMARAQGHKDPAYLSETIEREGVTTLHFVPSMLQVFLEHGRLSACGSVTRVVCSGEALPAALAQRLHGGLPGAQLYNLYGPTEAAVDVTAWTSVAGDTRAMVPIGRPIANTRIYLLDEAMRPVPLGVAGELYIGGVQVGRGYLHRPELTAQRFVADPFAGVAEAKLYKTGDLARFLDDGNIEYLGRNDFQVKLRGFRIELGEIEAALAACAGVREAVVLAREDQPGDQRLVAYVAAQDGMELDIAALRAQLGRTLSEFMVPGAFVVLDELPLTPNGKLDRKALPAPDGDAYAARGYDAPQGQVEETLATIWAELLQLEQVGRHDNFFELGGHSLLAIQMLTRVRQALKLEVPLAAVFQHPLLREFAAAVQQGARAELAPIAPADRNAALPLSFAQQRLWFLAQMEGVSEAYHIAGGVRLVGTLDRAALLRALDGVVARHEALRTTFRHVDGAPVQVIGAADCGMAVVEHDLRGHAQRERELTRLSAIEAGAAFDLERGPLIRARLIALGEREHVLLVTMHHIVSDGWSMGVLIRELGALYTAFLRDAMDGLPPLAIQYADYALWQRDNLQGERLQAQSDYWLRTLAGAPGLLELPTDRPRPARQDYAGAAIEVAFDAALSAKLKRLSQRHGVTLYMTMLASWGALLSRLSGQDQVVIGSPMAGRERAELEPLIGFFVNTLALRLDVGGAPTVAGLLHHARDQVLAAQRHQDLPFEQIVELVQPVRSMAHAPLFQAMFAWQNTPETELALPGLTLSGVAAGQASAKFDLSLNLQESEGAIVGALEYATALFDQATMARYVGHWRTLLEALVADDAVLVADLPLLSEAQCEQILLDWNASDAAYPSELGVHQVFEQQVALRPQAVALVHDQSTLSYAALNAQANRLAHQLIAQGVGAGDCVATCLERSAGLVIAQLAILKAGAAYVPLDAVLPPARQAAMLADCGARLVLAARPLALPAALPQLLLDDARIAAHGDGNPGLACDSGAAAYVMYTSGSAGTPKGVAVPHRAVHKLVVNNGYADFTADDKVGFAANPAFDASTMEVWAPLLNGGAVVVLDQDTVLDPARLCAALRQQGVTVLWLTVGLFNQYADALAPAFGGLRYLIVGGDALDPQVVRKVLATSRPRHLLNGYGPTETTTFATTYEIDEVPAGARSIPIGRPIANTQVYVLD</sequence>
<dbReference type="FunFam" id="3.40.50.980:FF:000002">
    <property type="entry name" value="Enterobactin synthetase component F"/>
    <property type="match status" value="2"/>
</dbReference>
<dbReference type="FunFam" id="3.30.559.30:FF:000001">
    <property type="entry name" value="Non-ribosomal peptide synthetase"/>
    <property type="match status" value="1"/>
</dbReference>
<evidence type="ECO:0000256" key="4">
    <source>
        <dbReference type="ARBA" id="ARBA00022553"/>
    </source>
</evidence>
<comment type="similarity">
    <text evidence="2">Belongs to the ATP-dependent AMP-binding enzyme family.</text>
</comment>
<evidence type="ECO:0000313" key="7">
    <source>
        <dbReference type="EMBL" id="MBV6325678.1"/>
    </source>
</evidence>
<dbReference type="InterPro" id="IPR000873">
    <property type="entry name" value="AMP-dep_synth/lig_dom"/>
</dbReference>
<dbReference type="EMBL" id="JAHTGR010000047">
    <property type="protein sequence ID" value="MBV6325678.1"/>
    <property type="molecule type" value="Genomic_DNA"/>
</dbReference>
<keyword evidence="4" id="KW-0597">Phosphoprotein</keyword>
<accession>A0AA41L4T3</accession>
<keyword evidence="3" id="KW-0596">Phosphopantetheine</keyword>
<proteinExistence type="inferred from homology"/>
<dbReference type="CDD" id="cd17646">
    <property type="entry name" value="A_NRPS_AB3403-like"/>
    <property type="match status" value="1"/>
</dbReference>
<dbReference type="PROSITE" id="PS00455">
    <property type="entry name" value="AMP_BINDING"/>
    <property type="match status" value="2"/>
</dbReference>
<dbReference type="CDD" id="cd17643">
    <property type="entry name" value="A_NRPS_Cytc1-like"/>
    <property type="match status" value="1"/>
</dbReference>
<dbReference type="InterPro" id="IPR006162">
    <property type="entry name" value="Ppantetheine_attach_site"/>
</dbReference>
<feature type="non-terminal residue" evidence="7">
    <location>
        <position position="2989"/>
    </location>
</feature>
<dbReference type="Proteomes" id="UP001155901">
    <property type="component" value="Unassembled WGS sequence"/>
</dbReference>
<comment type="cofactor">
    <cofactor evidence="1">
        <name>pantetheine 4'-phosphate</name>
        <dbReference type="ChEBI" id="CHEBI:47942"/>
    </cofactor>
</comment>
<dbReference type="GO" id="GO:0016874">
    <property type="term" value="F:ligase activity"/>
    <property type="evidence" value="ECO:0007669"/>
    <property type="project" value="UniProtKB-KW"/>
</dbReference>
<evidence type="ECO:0000259" key="6">
    <source>
        <dbReference type="PROSITE" id="PS50075"/>
    </source>
</evidence>
<dbReference type="Pfam" id="PF13193">
    <property type="entry name" value="AMP-binding_C"/>
    <property type="match status" value="2"/>
</dbReference>
<dbReference type="FunFam" id="1.10.1200.10:FF:000005">
    <property type="entry name" value="Nonribosomal peptide synthetase 1"/>
    <property type="match status" value="2"/>
</dbReference>